<dbReference type="AlphaFoldDB" id="A0A8J4Q0U3"/>
<feature type="domain" description="TLDc" evidence="2">
    <location>
        <begin position="67"/>
        <end position="234"/>
    </location>
</feature>
<organism evidence="3 4">
    <name type="scientific">Polysphondylium violaceum</name>
    <dbReference type="NCBI Taxonomy" id="133409"/>
    <lineage>
        <taxon>Eukaryota</taxon>
        <taxon>Amoebozoa</taxon>
        <taxon>Evosea</taxon>
        <taxon>Eumycetozoa</taxon>
        <taxon>Dictyostelia</taxon>
        <taxon>Dictyosteliales</taxon>
        <taxon>Dictyosteliaceae</taxon>
        <taxon>Polysphondylium</taxon>
    </lineage>
</organism>
<feature type="coiled-coil region" evidence="1">
    <location>
        <begin position="40"/>
        <end position="67"/>
    </location>
</feature>
<proteinExistence type="predicted"/>
<evidence type="ECO:0000313" key="3">
    <source>
        <dbReference type="EMBL" id="KAF2075714.1"/>
    </source>
</evidence>
<evidence type="ECO:0000259" key="2">
    <source>
        <dbReference type="PROSITE" id="PS51886"/>
    </source>
</evidence>
<sequence>MDVSINKNLLDDNQKFQEELWVYRKVGCANQDHINFYLNQKETNEKFEHLTKQIESLKGDLSKYKSTIIDDGQYKILNDWVDNKKSWNFVLLYRASENEFSVSSFHEKCDNKGPTITVIKTTSGDVFGGYNSQAWKSEGGAYGDKKCFIFTLVNKHGIKPTKYLYDANDRQGRYVYADKSFGPVFGWRDIVIHQDKEKSYQEFPFSFIDTTEQSKTTLSSRLLSLQDYEVFGVL</sequence>
<dbReference type="PROSITE" id="PS51886">
    <property type="entry name" value="TLDC"/>
    <property type="match status" value="1"/>
</dbReference>
<dbReference type="EMBL" id="AJWJ01000088">
    <property type="protein sequence ID" value="KAF2075714.1"/>
    <property type="molecule type" value="Genomic_DNA"/>
</dbReference>
<dbReference type="InterPro" id="IPR006571">
    <property type="entry name" value="TLDc_dom"/>
</dbReference>
<name>A0A8J4Q0U3_9MYCE</name>
<protein>
    <recommendedName>
        <fullName evidence="2">TLDc domain-containing protein</fullName>
    </recommendedName>
</protein>
<comment type="caution">
    <text evidence="3">The sequence shown here is derived from an EMBL/GenBank/DDBJ whole genome shotgun (WGS) entry which is preliminary data.</text>
</comment>
<dbReference type="Proteomes" id="UP000695562">
    <property type="component" value="Unassembled WGS sequence"/>
</dbReference>
<reference evidence="3" key="1">
    <citation type="submission" date="2020-01" db="EMBL/GenBank/DDBJ databases">
        <title>Development of genomics and gene disruption for Polysphondylium violaceum indicates a role for the polyketide synthase stlB in stalk morphogenesis.</title>
        <authorList>
            <person name="Narita B."/>
            <person name="Kawabe Y."/>
            <person name="Kin K."/>
            <person name="Saito T."/>
            <person name="Gibbs R."/>
            <person name="Kuspa A."/>
            <person name="Muzny D."/>
            <person name="Queller D."/>
            <person name="Richards S."/>
            <person name="Strassman J."/>
            <person name="Sucgang R."/>
            <person name="Worley K."/>
            <person name="Schaap P."/>
        </authorList>
    </citation>
    <scope>NUCLEOTIDE SEQUENCE</scope>
    <source>
        <strain evidence="3">QSvi11</strain>
    </source>
</reference>
<dbReference type="SMART" id="SM00584">
    <property type="entry name" value="TLDc"/>
    <property type="match status" value="1"/>
</dbReference>
<gene>
    <name evidence="3" type="ORF">CYY_002956</name>
</gene>
<dbReference type="PANTHER" id="PTHR23354">
    <property type="entry name" value="NUCLEOLAR PROTEIN 7/ESTROGEN RECEPTOR COACTIVATOR-RELATED"/>
    <property type="match status" value="1"/>
</dbReference>
<dbReference type="OrthoDB" id="24757at2759"/>
<accession>A0A8J4Q0U3</accession>
<keyword evidence="4" id="KW-1185">Reference proteome</keyword>
<evidence type="ECO:0000256" key="1">
    <source>
        <dbReference type="SAM" id="Coils"/>
    </source>
</evidence>
<evidence type="ECO:0000313" key="4">
    <source>
        <dbReference type="Proteomes" id="UP000695562"/>
    </source>
</evidence>
<dbReference type="Pfam" id="PF07534">
    <property type="entry name" value="TLD"/>
    <property type="match status" value="1"/>
</dbReference>
<keyword evidence="1" id="KW-0175">Coiled coil</keyword>